<dbReference type="AlphaFoldDB" id="A0AAV2H7Q2"/>
<evidence type="ECO:0000256" key="7">
    <source>
        <dbReference type="SAM" id="Phobius"/>
    </source>
</evidence>
<evidence type="ECO:0000256" key="6">
    <source>
        <dbReference type="SAM" id="MobiDB-lite"/>
    </source>
</evidence>
<evidence type="ECO:0000256" key="1">
    <source>
        <dbReference type="ARBA" id="ARBA00004496"/>
    </source>
</evidence>
<evidence type="ECO:0000256" key="3">
    <source>
        <dbReference type="ARBA" id="ARBA00022737"/>
    </source>
</evidence>
<keyword evidence="3" id="KW-0677">Repeat</keyword>
<dbReference type="SMART" id="SM00028">
    <property type="entry name" value="TPR"/>
    <property type="match status" value="3"/>
</dbReference>
<feature type="region of interest" description="Disordered" evidence="6">
    <location>
        <begin position="203"/>
        <end position="239"/>
    </location>
</feature>
<comment type="caution">
    <text evidence="8">The sequence shown here is derived from an EMBL/GenBank/DDBJ whole genome shotgun (WGS) entry which is preliminary data.</text>
</comment>
<dbReference type="InterPro" id="IPR019734">
    <property type="entry name" value="TPR_rpt"/>
</dbReference>
<feature type="transmembrane region" description="Helical" evidence="7">
    <location>
        <begin position="132"/>
        <end position="152"/>
    </location>
</feature>
<proteinExistence type="predicted"/>
<dbReference type="Proteomes" id="UP001497497">
    <property type="component" value="Unassembled WGS sequence"/>
</dbReference>
<evidence type="ECO:0000256" key="4">
    <source>
        <dbReference type="ARBA" id="ARBA00022803"/>
    </source>
</evidence>
<keyword evidence="2" id="KW-0963">Cytoplasm</keyword>
<reference evidence="8 9" key="1">
    <citation type="submission" date="2024-04" db="EMBL/GenBank/DDBJ databases">
        <authorList>
            <consortium name="Genoscope - CEA"/>
            <person name="William W."/>
        </authorList>
    </citation>
    <scope>NUCLEOTIDE SEQUENCE [LARGE SCALE GENOMIC DNA]</scope>
</reference>
<dbReference type="PANTHER" id="PTHR22904">
    <property type="entry name" value="TPR REPEAT CONTAINING PROTEIN"/>
    <property type="match status" value="1"/>
</dbReference>
<feature type="compositionally biased region" description="Basic residues" evidence="6">
    <location>
        <begin position="230"/>
        <end position="239"/>
    </location>
</feature>
<organism evidence="8 9">
    <name type="scientific">Lymnaea stagnalis</name>
    <name type="common">Great pond snail</name>
    <name type="synonym">Helix stagnalis</name>
    <dbReference type="NCBI Taxonomy" id="6523"/>
    <lineage>
        <taxon>Eukaryota</taxon>
        <taxon>Metazoa</taxon>
        <taxon>Spiralia</taxon>
        <taxon>Lophotrochozoa</taxon>
        <taxon>Mollusca</taxon>
        <taxon>Gastropoda</taxon>
        <taxon>Heterobranchia</taxon>
        <taxon>Euthyneura</taxon>
        <taxon>Panpulmonata</taxon>
        <taxon>Hygrophila</taxon>
        <taxon>Lymnaeoidea</taxon>
        <taxon>Lymnaeidae</taxon>
        <taxon>Lymnaea</taxon>
    </lineage>
</organism>
<dbReference type="EMBL" id="CAXITT010000053">
    <property type="protein sequence ID" value="CAL1529700.1"/>
    <property type="molecule type" value="Genomic_DNA"/>
</dbReference>
<dbReference type="GO" id="GO:0005737">
    <property type="term" value="C:cytoplasm"/>
    <property type="evidence" value="ECO:0007669"/>
    <property type="project" value="UniProtKB-SubCell"/>
</dbReference>
<accession>A0AAV2H7Q2</accession>
<name>A0AAV2H7Q2_LYMST</name>
<keyword evidence="9" id="KW-1185">Reference proteome</keyword>
<dbReference type="PANTHER" id="PTHR22904:SF532">
    <property type="entry name" value="HEAT SHOCK PROTEIN STI1-LIKE PROTEIN"/>
    <property type="match status" value="1"/>
</dbReference>
<gene>
    <name evidence="8" type="ORF">GSLYS_00003855001</name>
</gene>
<dbReference type="FunFam" id="1.25.40.10:FF:000020">
    <property type="entry name" value="Stress-induced phosphoprotein 1"/>
    <property type="match status" value="1"/>
</dbReference>
<evidence type="ECO:0000313" key="8">
    <source>
        <dbReference type="EMBL" id="CAL1529700.1"/>
    </source>
</evidence>
<protein>
    <submittedName>
        <fullName evidence="8">Uncharacterized protein</fullName>
    </submittedName>
</protein>
<keyword evidence="4 5" id="KW-0802">TPR repeat</keyword>
<comment type="subcellular location">
    <subcellularLocation>
        <location evidence="1">Cytoplasm</location>
    </subcellularLocation>
</comment>
<dbReference type="Gene3D" id="1.25.40.10">
    <property type="entry name" value="Tetratricopeptide repeat domain"/>
    <property type="match status" value="1"/>
</dbReference>
<feature type="compositionally biased region" description="Low complexity" evidence="6">
    <location>
        <begin position="210"/>
        <end position="221"/>
    </location>
</feature>
<keyword evidence="7" id="KW-1133">Transmembrane helix</keyword>
<dbReference type="Pfam" id="PF13181">
    <property type="entry name" value="TPR_8"/>
    <property type="match status" value="1"/>
</dbReference>
<keyword evidence="7" id="KW-0472">Membrane</keyword>
<dbReference type="SUPFAM" id="SSF48452">
    <property type="entry name" value="TPR-like"/>
    <property type="match status" value="1"/>
</dbReference>
<feature type="repeat" description="TPR" evidence="5">
    <location>
        <begin position="73"/>
        <end position="106"/>
    </location>
</feature>
<feature type="transmembrane region" description="Helical" evidence="7">
    <location>
        <begin position="158"/>
        <end position="177"/>
    </location>
</feature>
<evidence type="ECO:0000256" key="5">
    <source>
        <dbReference type="PROSITE-ProRule" id="PRU00339"/>
    </source>
</evidence>
<sequence>MKTKAEQCKEEGNKCVKEGKYTEAVFHYTEAIKHEPNTAVLYSNRSLAFLKIDQLFLAMEDAQKAIKLEPSWPKGYFRKAEIEVKAGHYNKALVSYKQALIRDPNIEGIAAAIAKTNKEIEKDKRDATHKPIVYTCIGLAVGALIVAADQFVAVQPSIHYAILQVLIVVGCGGFGFISSKLQRYLAQSQRDALLEEPIDLLSEINNDTDSPQSLKSSSVPSDRPNQEKGKQRKHKEKSK</sequence>
<dbReference type="PROSITE" id="PS50005">
    <property type="entry name" value="TPR"/>
    <property type="match status" value="1"/>
</dbReference>
<evidence type="ECO:0000313" key="9">
    <source>
        <dbReference type="Proteomes" id="UP001497497"/>
    </source>
</evidence>
<evidence type="ECO:0000256" key="2">
    <source>
        <dbReference type="ARBA" id="ARBA00022490"/>
    </source>
</evidence>
<keyword evidence="7" id="KW-0812">Transmembrane</keyword>
<dbReference type="GO" id="GO:0051879">
    <property type="term" value="F:Hsp90 protein binding"/>
    <property type="evidence" value="ECO:0007669"/>
    <property type="project" value="TreeGrafter"/>
</dbReference>
<dbReference type="InterPro" id="IPR011990">
    <property type="entry name" value="TPR-like_helical_dom_sf"/>
</dbReference>